<dbReference type="InterPro" id="IPR001991">
    <property type="entry name" value="Na-dicarboxylate_symporter"/>
</dbReference>
<dbReference type="GO" id="GO:0015293">
    <property type="term" value="F:symporter activity"/>
    <property type="evidence" value="ECO:0007669"/>
    <property type="project" value="UniProtKB-KW"/>
</dbReference>
<comment type="similarity">
    <text evidence="2">Belongs to the dicarboxylate/amino acid:cation symporter (DAACS) (TC 2.A.23) family.</text>
</comment>
<dbReference type="Gene3D" id="1.10.3860.10">
    <property type="entry name" value="Sodium:dicarboxylate symporter"/>
    <property type="match status" value="1"/>
</dbReference>
<evidence type="ECO:0000256" key="5">
    <source>
        <dbReference type="ARBA" id="ARBA00022692"/>
    </source>
</evidence>
<feature type="transmembrane region" description="Helical" evidence="10">
    <location>
        <begin position="313"/>
        <end position="340"/>
    </location>
</feature>
<name>A0A5B8S3D8_9SPHN</name>
<dbReference type="PRINTS" id="PR00173">
    <property type="entry name" value="EDTRNSPORT"/>
</dbReference>
<dbReference type="RefSeq" id="WP_147089313.1">
    <property type="nucleotide sequence ID" value="NZ_BAABJD010000001.1"/>
</dbReference>
<dbReference type="KEGG" id="ngf:FRF71_03805"/>
<dbReference type="AlphaFoldDB" id="A0A5B8S3D8"/>
<feature type="transmembrane region" description="Helical" evidence="10">
    <location>
        <begin position="7"/>
        <end position="26"/>
    </location>
</feature>
<evidence type="ECO:0000313" key="11">
    <source>
        <dbReference type="EMBL" id="QEA15335.1"/>
    </source>
</evidence>
<accession>A0A5B8S3D8</accession>
<dbReference type="PANTHER" id="PTHR42865:SF7">
    <property type="entry name" value="PROTON_GLUTAMATE-ASPARTATE SYMPORTER"/>
    <property type="match status" value="1"/>
</dbReference>
<dbReference type="EMBL" id="CP042345">
    <property type="protein sequence ID" value="QEA15335.1"/>
    <property type="molecule type" value="Genomic_DNA"/>
</dbReference>
<keyword evidence="5 10" id="KW-0812">Transmembrane</keyword>
<dbReference type="SUPFAM" id="SSF118215">
    <property type="entry name" value="Proton glutamate symport protein"/>
    <property type="match status" value="1"/>
</dbReference>
<keyword evidence="6" id="KW-0769">Symport</keyword>
<protein>
    <submittedName>
        <fullName evidence="11">Dicarboxylate/amino acid:cation symporter</fullName>
    </submittedName>
</protein>
<dbReference type="GO" id="GO:0005886">
    <property type="term" value="C:plasma membrane"/>
    <property type="evidence" value="ECO:0007669"/>
    <property type="project" value="UniProtKB-SubCell"/>
</dbReference>
<evidence type="ECO:0000256" key="4">
    <source>
        <dbReference type="ARBA" id="ARBA00022475"/>
    </source>
</evidence>
<keyword evidence="3" id="KW-0813">Transport</keyword>
<evidence type="ECO:0000256" key="3">
    <source>
        <dbReference type="ARBA" id="ARBA00022448"/>
    </source>
</evidence>
<evidence type="ECO:0000256" key="7">
    <source>
        <dbReference type="ARBA" id="ARBA00022989"/>
    </source>
</evidence>
<keyword evidence="7 10" id="KW-1133">Transmembrane helix</keyword>
<keyword evidence="12" id="KW-1185">Reference proteome</keyword>
<dbReference type="InterPro" id="IPR036458">
    <property type="entry name" value="Na:dicarbo_symporter_sf"/>
</dbReference>
<comment type="subcellular location">
    <subcellularLocation>
        <location evidence="1">Cell inner membrane</location>
        <topology evidence="1">Multi-pass membrane protein</topology>
    </subcellularLocation>
</comment>
<keyword evidence="4" id="KW-1003">Cell membrane</keyword>
<dbReference type="Pfam" id="PF00375">
    <property type="entry name" value="SDF"/>
    <property type="match status" value="1"/>
</dbReference>
<reference evidence="11 12" key="1">
    <citation type="journal article" date="2013" name="J. Microbiol. Biotechnol.">
        <title>Novosphingobium ginsenosidimutans sp. nov., with the ability to convert ginsenoside.</title>
        <authorList>
            <person name="Kim J.K."/>
            <person name="He D."/>
            <person name="Liu Q.M."/>
            <person name="Park H.Y."/>
            <person name="Jung M.S."/>
            <person name="Yoon M.H."/>
            <person name="Kim S.C."/>
            <person name="Im W.T."/>
        </authorList>
    </citation>
    <scope>NUCLEOTIDE SEQUENCE [LARGE SCALE GENOMIC DNA]</scope>
    <source>
        <strain evidence="11 12">FW-6</strain>
    </source>
</reference>
<feature type="compositionally biased region" description="Basic and acidic residues" evidence="9">
    <location>
        <begin position="420"/>
        <end position="431"/>
    </location>
</feature>
<feature type="transmembrane region" description="Helical" evidence="10">
    <location>
        <begin position="197"/>
        <end position="218"/>
    </location>
</feature>
<dbReference type="GO" id="GO:0006835">
    <property type="term" value="P:dicarboxylic acid transport"/>
    <property type="evidence" value="ECO:0007669"/>
    <property type="project" value="TreeGrafter"/>
</dbReference>
<dbReference type="PANTHER" id="PTHR42865">
    <property type="entry name" value="PROTON/GLUTAMATE-ASPARTATE SYMPORTER"/>
    <property type="match status" value="1"/>
</dbReference>
<feature type="region of interest" description="Disordered" evidence="9">
    <location>
        <begin position="420"/>
        <end position="442"/>
    </location>
</feature>
<feature type="transmembrane region" description="Helical" evidence="10">
    <location>
        <begin position="152"/>
        <end position="169"/>
    </location>
</feature>
<evidence type="ECO:0000256" key="10">
    <source>
        <dbReference type="SAM" id="Phobius"/>
    </source>
</evidence>
<feature type="transmembrane region" description="Helical" evidence="10">
    <location>
        <begin position="83"/>
        <end position="105"/>
    </location>
</feature>
<evidence type="ECO:0000256" key="6">
    <source>
        <dbReference type="ARBA" id="ARBA00022847"/>
    </source>
</evidence>
<feature type="transmembrane region" description="Helical" evidence="10">
    <location>
        <begin position="224"/>
        <end position="247"/>
    </location>
</feature>
<evidence type="ECO:0000256" key="9">
    <source>
        <dbReference type="SAM" id="MobiDB-lite"/>
    </source>
</evidence>
<proteinExistence type="inferred from homology"/>
<feature type="transmembrane region" description="Helical" evidence="10">
    <location>
        <begin position="352"/>
        <end position="376"/>
    </location>
</feature>
<dbReference type="FunFam" id="1.10.3860.10:FF:000001">
    <property type="entry name" value="C4-dicarboxylate transport protein"/>
    <property type="match status" value="1"/>
</dbReference>
<evidence type="ECO:0000256" key="2">
    <source>
        <dbReference type="ARBA" id="ARBA00006148"/>
    </source>
</evidence>
<sequence length="442" mass="47624">MDRRLTLYILIGMVLGVIVGQVLYTQVDGAVVKDQVVPWLKLLSDIFLNLIKMLVAPLVLSTIVVGIAHMGDSSALGRIGFRAITWFILASLISIGLGLVMVNLFQPGVGAPIPDAAAATAAVGEIKELKATEFILSIFPKNAIEALATNNILQILVFSLFAGVALSAIGEKGAALVRGADALAEMMLQVTGYVMRYAPIAVFAAIAKVVAVSGLAILETYLELLFEFYLSLILLWVILLTVGAIFLRERIWTLIKYIRQPLMIAFSTASSEAALPKMFEQLDRFGVPRRISGFILPLGYSFNLDGSMMYMSFATIFIAQAYGIDLSISTQVMILLTLMISSKGIAAVPRASLVVITGTLAMFGLPVEGVAIILAIDQFLDMGRTATNVVGNAVATSVITKWEGMLEVEEPEFVEHPHARAHTAADGRAGLDLDPSNFEDKR</sequence>
<evidence type="ECO:0000313" key="12">
    <source>
        <dbReference type="Proteomes" id="UP000321172"/>
    </source>
</evidence>
<evidence type="ECO:0000256" key="1">
    <source>
        <dbReference type="ARBA" id="ARBA00004429"/>
    </source>
</evidence>
<feature type="transmembrane region" description="Helical" evidence="10">
    <location>
        <begin position="46"/>
        <end position="71"/>
    </location>
</feature>
<organism evidence="11 12">
    <name type="scientific">Novosphingobium ginsenosidimutans</name>
    <dbReference type="NCBI Taxonomy" id="1176536"/>
    <lineage>
        <taxon>Bacteria</taxon>
        <taxon>Pseudomonadati</taxon>
        <taxon>Pseudomonadota</taxon>
        <taxon>Alphaproteobacteria</taxon>
        <taxon>Sphingomonadales</taxon>
        <taxon>Sphingomonadaceae</taxon>
        <taxon>Novosphingobium</taxon>
    </lineage>
</organism>
<dbReference type="OrthoDB" id="9766690at2"/>
<evidence type="ECO:0000256" key="8">
    <source>
        <dbReference type="ARBA" id="ARBA00023136"/>
    </source>
</evidence>
<keyword evidence="8 10" id="KW-0472">Membrane</keyword>
<gene>
    <name evidence="11" type="ORF">FRF71_03805</name>
</gene>
<dbReference type="Proteomes" id="UP000321172">
    <property type="component" value="Chromosome"/>
</dbReference>